<dbReference type="SUPFAM" id="SSF52540">
    <property type="entry name" value="P-loop containing nucleoside triphosphate hydrolases"/>
    <property type="match status" value="1"/>
</dbReference>
<dbReference type="AlphaFoldDB" id="D8P9Q0"/>
<dbReference type="HOGENOM" id="CLU_408089_0_0_0"/>
<dbReference type="InterPro" id="IPR027417">
    <property type="entry name" value="P-loop_NTPase"/>
</dbReference>
<dbReference type="OrthoDB" id="9179814at2"/>
<protein>
    <submittedName>
        <fullName evidence="1">Uncharacterized protein</fullName>
    </submittedName>
</protein>
<sequence>MLSTHEAQELETLTSELHFQILREHGNRPDAAQQLALRAVHNQLAGMVTEGSPMQGRWCLSAPIGFGKSSAVAAFLSAARQLGFLGKLTVTIAAARVEQLYDFEEAILNAGIPKSEIRQYVSVLHKDKNAKRNSDEDREAPVLLITHEKMRRVYARPERNVIDRKPVYFLKRDLVVWDERCLVTSPISLPLKDLKQAHGALKADHKPHHKPLIDWLDQVLPLLVKTAAVMSTKYSKGSLPKSVGVAPELPAGNITHFLANIYGAGVAQKTLQDFLSMMQFRLRLIPIKGHEAMVSYFVVVPDHITNVLVLDASFKVSELSTRDASIKSLEDHHPMLCELKRTYGKTLRDVIEYSTLRFTHWNVPTGKDSVVKALTEYTNGTAKGGNSVQELVEIVKARQAAGKAVLIWAHKASMGCNNIPQALEAALQKGGVDTMKMINNPNSRGGKESVPQVRVENYGQHDATNKYSYCNVVILFGVQRRQLGDISAAILGVDRELGAKLKYAEVYAARVGESAVVSQQAIGRGVSRVTLNGIAGEQETILFYEDTADFNLTERLVDIYPGAKWDEYQPRFAKESKGLVSRWAPIVLKHANESGRERISSRDLKAGVDANVCGHSWSDILDEVCRLSAVGHKEYSLVSDLPYRASPWIREGRSLVRATAERYGFKDETVAAA</sequence>
<keyword evidence="2" id="KW-1185">Reference proteome</keyword>
<proteinExistence type="predicted"/>
<evidence type="ECO:0000313" key="2">
    <source>
        <dbReference type="Proteomes" id="UP000001660"/>
    </source>
</evidence>
<dbReference type="eggNOG" id="ENOG502ZWRF">
    <property type="taxonomic scope" value="Bacteria"/>
</dbReference>
<dbReference type="KEGG" id="nde:NIDE0175"/>
<gene>
    <name evidence="1" type="ORF">NIDE0175</name>
</gene>
<dbReference type="EMBL" id="FP929003">
    <property type="protein sequence ID" value="CBK39959.1"/>
    <property type="molecule type" value="Genomic_DNA"/>
</dbReference>
<dbReference type="Proteomes" id="UP000001660">
    <property type="component" value="Chromosome"/>
</dbReference>
<evidence type="ECO:0000313" key="1">
    <source>
        <dbReference type="EMBL" id="CBK39959.1"/>
    </source>
</evidence>
<reference evidence="1 2" key="1">
    <citation type="journal article" date="2010" name="Proc. Natl. Acad. Sci. U.S.A.">
        <title>A Nitrospira metagenome illuminates the physiology and evolution of globally important nitrite-oxidizing bacteria.</title>
        <authorList>
            <person name="Lucker S."/>
            <person name="Wagner M."/>
            <person name="Maixner F."/>
            <person name="Pelletier E."/>
            <person name="Koch H."/>
            <person name="Vacherie B."/>
            <person name="Rattei T."/>
            <person name="Sinninghe Damste J."/>
            <person name="Spieck E."/>
            <person name="Le Paslier D."/>
            <person name="Daims H."/>
        </authorList>
    </citation>
    <scope>NUCLEOTIDE SEQUENCE [LARGE SCALE GENOMIC DNA]</scope>
</reference>
<name>D8P9Q0_9BACT</name>
<accession>D8P9Q0</accession>
<organism evidence="1 2">
    <name type="scientific">Nitrospira defluvii</name>
    <dbReference type="NCBI Taxonomy" id="330214"/>
    <lineage>
        <taxon>Bacteria</taxon>
        <taxon>Pseudomonadati</taxon>
        <taxon>Nitrospirota</taxon>
        <taxon>Nitrospiria</taxon>
        <taxon>Nitrospirales</taxon>
        <taxon>Nitrospiraceae</taxon>
        <taxon>Nitrospira</taxon>
    </lineage>
</organism>